<dbReference type="GO" id="GO:0016020">
    <property type="term" value="C:membrane"/>
    <property type="evidence" value="ECO:0007669"/>
    <property type="project" value="UniProtKB-SubCell"/>
</dbReference>
<evidence type="ECO:0000256" key="1">
    <source>
        <dbReference type="ARBA" id="ARBA00004167"/>
    </source>
</evidence>
<evidence type="ECO:0000256" key="5">
    <source>
        <dbReference type="ARBA" id="ARBA00035114"/>
    </source>
</evidence>
<dbReference type="Proteomes" id="UP001151287">
    <property type="component" value="Unassembled WGS sequence"/>
</dbReference>
<proteinExistence type="inferred from homology"/>
<dbReference type="EMBL" id="JAMQYH010000003">
    <property type="protein sequence ID" value="KAJ1692804.1"/>
    <property type="molecule type" value="Genomic_DNA"/>
</dbReference>
<organism evidence="6 7">
    <name type="scientific">Rhynchospora breviuscula</name>
    <dbReference type="NCBI Taxonomy" id="2022672"/>
    <lineage>
        <taxon>Eukaryota</taxon>
        <taxon>Viridiplantae</taxon>
        <taxon>Streptophyta</taxon>
        <taxon>Embryophyta</taxon>
        <taxon>Tracheophyta</taxon>
        <taxon>Spermatophyta</taxon>
        <taxon>Magnoliopsida</taxon>
        <taxon>Liliopsida</taxon>
        <taxon>Poales</taxon>
        <taxon>Cyperaceae</taxon>
        <taxon>Cyperoideae</taxon>
        <taxon>Rhynchosporeae</taxon>
        <taxon>Rhynchospora</taxon>
    </lineage>
</organism>
<comment type="subcellular location">
    <subcellularLocation>
        <location evidence="1">Membrane</location>
        <topology evidence="1">Single-pass membrane protein</topology>
    </subcellularLocation>
</comment>
<protein>
    <submittedName>
        <fullName evidence="6">Uncharacterized protein</fullName>
    </submittedName>
</protein>
<evidence type="ECO:0000256" key="4">
    <source>
        <dbReference type="ARBA" id="ARBA00023136"/>
    </source>
</evidence>
<comment type="similarity">
    <text evidence="5">Belongs to the ROH1 family.</text>
</comment>
<reference evidence="6" key="1">
    <citation type="journal article" date="2022" name="Cell">
        <title>Repeat-based holocentromeres influence genome architecture and karyotype evolution.</title>
        <authorList>
            <person name="Hofstatter P.G."/>
            <person name="Thangavel G."/>
            <person name="Lux T."/>
            <person name="Neumann P."/>
            <person name="Vondrak T."/>
            <person name="Novak P."/>
            <person name="Zhang M."/>
            <person name="Costa L."/>
            <person name="Castellani M."/>
            <person name="Scott A."/>
            <person name="Toegelov H."/>
            <person name="Fuchs J."/>
            <person name="Mata-Sucre Y."/>
            <person name="Dias Y."/>
            <person name="Vanzela A.L.L."/>
            <person name="Huettel B."/>
            <person name="Almeida C.C.S."/>
            <person name="Simkova H."/>
            <person name="Souza G."/>
            <person name="Pedrosa-Harand A."/>
            <person name="Macas J."/>
            <person name="Mayer K.F.X."/>
            <person name="Houben A."/>
            <person name="Marques A."/>
        </authorList>
    </citation>
    <scope>NUCLEOTIDE SEQUENCE</scope>
    <source>
        <strain evidence="6">RhyBre1mFocal</strain>
    </source>
</reference>
<evidence type="ECO:0000256" key="3">
    <source>
        <dbReference type="ARBA" id="ARBA00022989"/>
    </source>
</evidence>
<name>A0A9Q0HNQ6_9POAL</name>
<evidence type="ECO:0000313" key="7">
    <source>
        <dbReference type="Proteomes" id="UP001151287"/>
    </source>
</evidence>
<keyword evidence="2" id="KW-0812">Transmembrane</keyword>
<sequence>MATAGEPPSASTGFLGLLSFRRNQIASLEPTPQDELDSIEEFQSQVSSRLVSLLSTDDSSRFLSLSFLSKLLDSLLCTELEFRALLPLLLSRNPSILSKPPSDKLTNDLLDRAVKSLDLCNAVSLSLHAMRHSHRQARIAASCLLQSEHLGEAQMSRARRALKKLLGGVFNRTGSSGSGTSANGGFASGSSICRDGSFLHSKSLSFSVSKNWSARQQVQAMSAHLAAPRQATVTDAAGGLTMAVYTMSSYLVFVMWVLVSAVPCHDRVGTNGTVNATMPPPPPPPKHLQWAAPMVTLQEKITEEWKRKDKKACAGGLLAEMQAVEKSARWLMEWVEEGVEEGGPLIEEDRAAEVAIRAADLEESCNLLEEGLEPFERQVRAVFHRVVSSRAEVIGYLDDSMRSAKSHGHGNVGLPPLPGGM</sequence>
<dbReference type="OrthoDB" id="1878996at2759"/>
<evidence type="ECO:0000256" key="2">
    <source>
        <dbReference type="ARBA" id="ARBA00022692"/>
    </source>
</evidence>
<comment type="caution">
    <text evidence="6">The sequence shown here is derived from an EMBL/GenBank/DDBJ whole genome shotgun (WGS) entry which is preliminary data.</text>
</comment>
<dbReference type="Pfam" id="PF05633">
    <property type="entry name" value="ROH1-like"/>
    <property type="match status" value="1"/>
</dbReference>
<keyword evidence="7" id="KW-1185">Reference proteome</keyword>
<dbReference type="PANTHER" id="PTHR31509">
    <property type="entry name" value="BPS1-LIKE PROTEIN"/>
    <property type="match status" value="1"/>
</dbReference>
<keyword evidence="3" id="KW-1133">Transmembrane helix</keyword>
<keyword evidence="4" id="KW-0472">Membrane</keyword>
<evidence type="ECO:0000313" key="6">
    <source>
        <dbReference type="EMBL" id="KAJ1692804.1"/>
    </source>
</evidence>
<dbReference type="AlphaFoldDB" id="A0A9Q0HNQ6"/>
<accession>A0A9Q0HNQ6</accession>
<gene>
    <name evidence="6" type="ORF">LUZ63_009502</name>
</gene>
<dbReference type="InterPro" id="IPR008511">
    <property type="entry name" value="ROH1-like"/>
</dbReference>